<organism evidence="1 2">
    <name type="scientific">Pleurodeles waltl</name>
    <name type="common">Iberian ribbed newt</name>
    <dbReference type="NCBI Taxonomy" id="8319"/>
    <lineage>
        <taxon>Eukaryota</taxon>
        <taxon>Metazoa</taxon>
        <taxon>Chordata</taxon>
        <taxon>Craniata</taxon>
        <taxon>Vertebrata</taxon>
        <taxon>Euteleostomi</taxon>
        <taxon>Amphibia</taxon>
        <taxon>Batrachia</taxon>
        <taxon>Caudata</taxon>
        <taxon>Salamandroidea</taxon>
        <taxon>Salamandridae</taxon>
        <taxon>Pleurodelinae</taxon>
        <taxon>Pleurodeles</taxon>
    </lineage>
</organism>
<dbReference type="EMBL" id="JANPWB010000002">
    <property type="protein sequence ID" value="KAJ1206634.1"/>
    <property type="molecule type" value="Genomic_DNA"/>
</dbReference>
<sequence>MLPLPGSIHPRLRALTPATWCFSTSARRVGLVGRGSPLLAGWPSLRTAHRLGRHDSLSTSSPPASRQDLRTVCLKSPQRRPDTPRKLCSFSVVRANMTLHCLHMCGREPSQMRTKLQASLHKASVANQKK</sequence>
<dbReference type="AlphaFoldDB" id="A0AAV7W3G0"/>
<evidence type="ECO:0000313" key="1">
    <source>
        <dbReference type="EMBL" id="KAJ1206634.1"/>
    </source>
</evidence>
<comment type="caution">
    <text evidence="1">The sequence shown here is derived from an EMBL/GenBank/DDBJ whole genome shotgun (WGS) entry which is preliminary data.</text>
</comment>
<keyword evidence="2" id="KW-1185">Reference proteome</keyword>
<protein>
    <recommendedName>
        <fullName evidence="3">Secreted protein</fullName>
    </recommendedName>
</protein>
<dbReference type="Proteomes" id="UP001066276">
    <property type="component" value="Chromosome 1_2"/>
</dbReference>
<proteinExistence type="predicted"/>
<accession>A0AAV7W3G0</accession>
<gene>
    <name evidence="1" type="ORF">NDU88_002036</name>
</gene>
<name>A0AAV7W3G0_PLEWA</name>
<evidence type="ECO:0008006" key="3">
    <source>
        <dbReference type="Google" id="ProtNLM"/>
    </source>
</evidence>
<evidence type="ECO:0000313" key="2">
    <source>
        <dbReference type="Proteomes" id="UP001066276"/>
    </source>
</evidence>
<reference evidence="1" key="1">
    <citation type="journal article" date="2022" name="bioRxiv">
        <title>Sequencing and chromosome-scale assembly of the giantPleurodeles waltlgenome.</title>
        <authorList>
            <person name="Brown T."/>
            <person name="Elewa A."/>
            <person name="Iarovenko S."/>
            <person name="Subramanian E."/>
            <person name="Araus A.J."/>
            <person name="Petzold A."/>
            <person name="Susuki M."/>
            <person name="Suzuki K.-i.T."/>
            <person name="Hayashi T."/>
            <person name="Toyoda A."/>
            <person name="Oliveira C."/>
            <person name="Osipova E."/>
            <person name="Leigh N.D."/>
            <person name="Simon A."/>
            <person name="Yun M.H."/>
        </authorList>
    </citation>
    <scope>NUCLEOTIDE SEQUENCE</scope>
    <source>
        <strain evidence="1">20211129_DDA</strain>
        <tissue evidence="1">Liver</tissue>
    </source>
</reference>